<evidence type="ECO:0000313" key="2">
    <source>
        <dbReference type="Proteomes" id="UP000709295"/>
    </source>
</evidence>
<accession>A0A8J5IGA5</accession>
<dbReference type="AlphaFoldDB" id="A0A8J5IGA5"/>
<name>A0A8J5IGA5_9STRA</name>
<protein>
    <submittedName>
        <fullName evidence="1">Uncharacterized protein</fullName>
    </submittedName>
</protein>
<comment type="caution">
    <text evidence="1">The sequence shown here is derived from an EMBL/GenBank/DDBJ whole genome shotgun (WGS) entry which is preliminary data.</text>
</comment>
<keyword evidence="2" id="KW-1185">Reference proteome</keyword>
<sequence length="89" mass="10401">MRGDLSMCSDAVIVKSHDGTEGTTPRSRCVAPRRIPWRRAAGNRDRMPGLLNREHLSRDHWSKIADRWTENEIAERRSLNVERRSAERY</sequence>
<proteinExistence type="predicted"/>
<evidence type="ECO:0000313" key="1">
    <source>
        <dbReference type="EMBL" id="KAG6955776.1"/>
    </source>
</evidence>
<dbReference type="EMBL" id="JAENGY010000849">
    <property type="protein sequence ID" value="KAG6955776.1"/>
    <property type="molecule type" value="Genomic_DNA"/>
</dbReference>
<reference evidence="1" key="1">
    <citation type="submission" date="2021-01" db="EMBL/GenBank/DDBJ databases">
        <title>Phytophthora aleatoria, a newly-described species from Pinus radiata is distinct from Phytophthora cactorum isolates based on comparative genomics.</title>
        <authorList>
            <person name="Mcdougal R."/>
            <person name="Panda P."/>
            <person name="Williams N."/>
            <person name="Studholme D.J."/>
        </authorList>
    </citation>
    <scope>NUCLEOTIDE SEQUENCE</scope>
    <source>
        <strain evidence="1">NZFS 4037</strain>
    </source>
</reference>
<dbReference type="Proteomes" id="UP000709295">
    <property type="component" value="Unassembled WGS sequence"/>
</dbReference>
<organism evidence="1 2">
    <name type="scientific">Phytophthora aleatoria</name>
    <dbReference type="NCBI Taxonomy" id="2496075"/>
    <lineage>
        <taxon>Eukaryota</taxon>
        <taxon>Sar</taxon>
        <taxon>Stramenopiles</taxon>
        <taxon>Oomycota</taxon>
        <taxon>Peronosporomycetes</taxon>
        <taxon>Peronosporales</taxon>
        <taxon>Peronosporaceae</taxon>
        <taxon>Phytophthora</taxon>
    </lineage>
</organism>
<gene>
    <name evidence="1" type="ORF">JG688_00011746</name>
</gene>